<feature type="domain" description="Cyclin C-terminal" evidence="2">
    <location>
        <begin position="172"/>
        <end position="258"/>
    </location>
</feature>
<feature type="region of interest" description="Disordered" evidence="1">
    <location>
        <begin position="32"/>
        <end position="51"/>
    </location>
</feature>
<feature type="region of interest" description="Disordered" evidence="1">
    <location>
        <begin position="248"/>
        <end position="269"/>
    </location>
</feature>
<reference evidence="3" key="1">
    <citation type="submission" date="2022-07" db="EMBL/GenBank/DDBJ databases">
        <title>Phylogenomic reconstructions and comparative analyses of Kickxellomycotina fungi.</title>
        <authorList>
            <person name="Reynolds N.K."/>
            <person name="Stajich J.E."/>
            <person name="Barry K."/>
            <person name="Grigoriev I.V."/>
            <person name="Crous P."/>
            <person name="Smith M.E."/>
        </authorList>
    </citation>
    <scope>NUCLEOTIDE SEQUENCE</scope>
    <source>
        <strain evidence="3">IMI 214461</strain>
    </source>
</reference>
<evidence type="ECO:0000313" key="3">
    <source>
        <dbReference type="EMBL" id="KAJ2003423.1"/>
    </source>
</evidence>
<dbReference type="InterPro" id="IPR004367">
    <property type="entry name" value="Cyclin_C-dom"/>
</dbReference>
<dbReference type="Gene3D" id="1.10.472.10">
    <property type="entry name" value="Cyclin-like"/>
    <property type="match status" value="3"/>
</dbReference>
<dbReference type="GO" id="GO:0006357">
    <property type="term" value="P:regulation of transcription by RNA polymerase II"/>
    <property type="evidence" value="ECO:0007669"/>
    <property type="project" value="InterPro"/>
</dbReference>
<dbReference type="EMBL" id="JANBQF010000222">
    <property type="protein sequence ID" value="KAJ2003423.1"/>
    <property type="molecule type" value="Genomic_DNA"/>
</dbReference>
<dbReference type="PANTHER" id="PTHR10026">
    <property type="entry name" value="CYCLIN"/>
    <property type="match status" value="1"/>
</dbReference>
<accession>A0A9W8BDC0</accession>
<proteinExistence type="predicted"/>
<dbReference type="GO" id="GO:0016538">
    <property type="term" value="F:cyclin-dependent protein serine/threonine kinase regulator activity"/>
    <property type="evidence" value="ECO:0007669"/>
    <property type="project" value="InterPro"/>
</dbReference>
<name>A0A9W8BDC0_9FUNG</name>
<evidence type="ECO:0000259" key="2">
    <source>
        <dbReference type="Pfam" id="PF02984"/>
    </source>
</evidence>
<evidence type="ECO:0000256" key="1">
    <source>
        <dbReference type="SAM" id="MobiDB-lite"/>
    </source>
</evidence>
<comment type="caution">
    <text evidence="3">The sequence shown here is derived from an EMBL/GenBank/DDBJ whole genome shotgun (WGS) entry which is preliminary data.</text>
</comment>
<sequence length="269" mass="30064">MVTQIGGMAEYSAADTAAQWYFSKEDMRNTPSVAGSDYSTPSGKSYTPAEESSWRQRGCNFVHNVVKKLDMHQFVASSAAWEVAGACVLLASKVEENKRGHKDIAHACSYVASKGQAKEAAGNREKWERALKRQEIVVLENCCFDMDIAHPYGFIDALALEFGIPVFIAKAATALVNDTMRTPICLLYRPEVAAVAALYFALEVHRHALARSLFESRHVRLSPVAPRLVEECMLDMLDFYRREADSELEAHRQQQQHKGAPRSNPPHYT</sequence>
<dbReference type="Proteomes" id="UP001150907">
    <property type="component" value="Unassembled WGS sequence"/>
</dbReference>
<dbReference type="InterPro" id="IPR043198">
    <property type="entry name" value="Cyclin/Ssn8"/>
</dbReference>
<dbReference type="SUPFAM" id="SSF47954">
    <property type="entry name" value="Cyclin-like"/>
    <property type="match status" value="2"/>
</dbReference>
<dbReference type="OrthoDB" id="25002at2759"/>
<dbReference type="Pfam" id="PF02984">
    <property type="entry name" value="Cyclin_C"/>
    <property type="match status" value="1"/>
</dbReference>
<protein>
    <recommendedName>
        <fullName evidence="2">Cyclin C-terminal domain-containing protein</fullName>
    </recommendedName>
</protein>
<gene>
    <name evidence="3" type="ORF">H4R26_003086</name>
</gene>
<dbReference type="InterPro" id="IPR036915">
    <property type="entry name" value="Cyclin-like_sf"/>
</dbReference>
<keyword evidence="4" id="KW-1185">Reference proteome</keyword>
<dbReference type="CDD" id="cd20546">
    <property type="entry name" value="CYCLIN_SpCG1C_ScCTK2-like_rpt2"/>
    <property type="match status" value="1"/>
</dbReference>
<feature type="compositionally biased region" description="Polar residues" evidence="1">
    <location>
        <begin position="32"/>
        <end position="45"/>
    </location>
</feature>
<evidence type="ECO:0000313" key="4">
    <source>
        <dbReference type="Proteomes" id="UP001150907"/>
    </source>
</evidence>
<dbReference type="AlphaFoldDB" id="A0A9W8BDC0"/>
<organism evidence="3 4">
    <name type="scientific">Coemansia thaxteri</name>
    <dbReference type="NCBI Taxonomy" id="2663907"/>
    <lineage>
        <taxon>Eukaryota</taxon>
        <taxon>Fungi</taxon>
        <taxon>Fungi incertae sedis</taxon>
        <taxon>Zoopagomycota</taxon>
        <taxon>Kickxellomycotina</taxon>
        <taxon>Kickxellomycetes</taxon>
        <taxon>Kickxellales</taxon>
        <taxon>Kickxellaceae</taxon>
        <taxon>Coemansia</taxon>
    </lineage>
</organism>